<accession>A0A367JA05</accession>
<evidence type="ECO:0000313" key="4">
    <source>
        <dbReference type="Proteomes" id="UP000252139"/>
    </source>
</evidence>
<dbReference type="EMBL" id="PJQL01001798">
    <property type="protein sequence ID" value="RCH86768.1"/>
    <property type="molecule type" value="Genomic_DNA"/>
</dbReference>
<dbReference type="OrthoDB" id="2553298at2759"/>
<dbReference type="InterPro" id="IPR027911">
    <property type="entry name" value="DUF4604"/>
</dbReference>
<evidence type="ECO:0000256" key="1">
    <source>
        <dbReference type="SAM" id="MobiDB-lite"/>
    </source>
</evidence>
<keyword evidence="4" id="KW-1185">Reference proteome</keyword>
<proteinExistence type="predicted"/>
<protein>
    <recommendedName>
        <fullName evidence="2">DUF4604 domain-containing protein</fullName>
    </recommendedName>
</protein>
<gene>
    <name evidence="3" type="ORF">CU097_006378</name>
</gene>
<evidence type="ECO:0000259" key="2">
    <source>
        <dbReference type="Pfam" id="PF15377"/>
    </source>
</evidence>
<reference evidence="3 4" key="1">
    <citation type="journal article" date="2018" name="G3 (Bethesda)">
        <title>Phylogenetic and Phylogenomic Definition of Rhizopus Species.</title>
        <authorList>
            <person name="Gryganskyi A.P."/>
            <person name="Golan J."/>
            <person name="Dolatabadi S."/>
            <person name="Mondo S."/>
            <person name="Robb S."/>
            <person name="Idnurm A."/>
            <person name="Muszewska A."/>
            <person name="Steczkiewicz K."/>
            <person name="Masonjones S."/>
            <person name="Liao H.L."/>
            <person name="Gajdeczka M.T."/>
            <person name="Anike F."/>
            <person name="Vuek A."/>
            <person name="Anishchenko I.M."/>
            <person name="Voigt K."/>
            <person name="de Hoog G.S."/>
            <person name="Smith M.E."/>
            <person name="Heitman J."/>
            <person name="Vilgalys R."/>
            <person name="Stajich J.E."/>
        </authorList>
    </citation>
    <scope>NUCLEOTIDE SEQUENCE [LARGE SCALE GENOMIC DNA]</scope>
    <source>
        <strain evidence="3 4">CBS 357.93</strain>
    </source>
</reference>
<dbReference type="Proteomes" id="UP000252139">
    <property type="component" value="Unassembled WGS sequence"/>
</dbReference>
<feature type="compositionally biased region" description="Basic and acidic residues" evidence="1">
    <location>
        <begin position="28"/>
        <end position="44"/>
    </location>
</feature>
<feature type="domain" description="DUF4604" evidence="2">
    <location>
        <begin position="13"/>
        <end position="67"/>
    </location>
</feature>
<organism evidence="3 4">
    <name type="scientific">Rhizopus azygosporus</name>
    <name type="common">Rhizopus microsporus var. azygosporus</name>
    <dbReference type="NCBI Taxonomy" id="86630"/>
    <lineage>
        <taxon>Eukaryota</taxon>
        <taxon>Fungi</taxon>
        <taxon>Fungi incertae sedis</taxon>
        <taxon>Mucoromycota</taxon>
        <taxon>Mucoromycotina</taxon>
        <taxon>Mucoromycetes</taxon>
        <taxon>Mucorales</taxon>
        <taxon>Mucorineae</taxon>
        <taxon>Rhizopodaceae</taxon>
        <taxon>Rhizopus</taxon>
    </lineage>
</organism>
<comment type="caution">
    <text evidence="3">The sequence shown here is derived from an EMBL/GenBank/DDBJ whole genome shotgun (WGS) entry which is preliminary data.</text>
</comment>
<name>A0A367JA05_RHIAZ</name>
<evidence type="ECO:0000313" key="3">
    <source>
        <dbReference type="EMBL" id="RCH86768.1"/>
    </source>
</evidence>
<feature type="region of interest" description="Disordered" evidence="1">
    <location>
        <begin position="28"/>
        <end position="53"/>
    </location>
</feature>
<sequence>MPQKQLTPHQISKGLSYVHKEAPFLAKLKDRTQEKEEAKKKFMNYEDGQDDDDYDELEGAQVVELDSNGKGK</sequence>
<dbReference type="AlphaFoldDB" id="A0A367JA05"/>
<dbReference type="Pfam" id="PF15377">
    <property type="entry name" value="DUF4604"/>
    <property type="match status" value="1"/>
</dbReference>